<dbReference type="GO" id="GO:0046872">
    <property type="term" value="F:metal ion binding"/>
    <property type="evidence" value="ECO:0007669"/>
    <property type="project" value="InterPro"/>
</dbReference>
<reference evidence="6" key="2">
    <citation type="submission" date="2020-09" db="EMBL/GenBank/DDBJ databases">
        <authorList>
            <person name="Sun Q."/>
            <person name="Zhou Y."/>
        </authorList>
    </citation>
    <scope>NUCLEOTIDE SEQUENCE</scope>
    <source>
        <strain evidence="6">CGMCC 4.7679</strain>
    </source>
</reference>
<dbReference type="InterPro" id="IPR011761">
    <property type="entry name" value="ATP-grasp"/>
</dbReference>
<evidence type="ECO:0000256" key="3">
    <source>
        <dbReference type="ARBA" id="ARBA00022840"/>
    </source>
</evidence>
<proteinExistence type="predicted"/>
<keyword evidence="3 4" id="KW-0067">ATP-binding</keyword>
<dbReference type="RefSeq" id="WP_145934430.1">
    <property type="nucleotide sequence ID" value="NZ_BNAV01000008.1"/>
</dbReference>
<sequence>MTRPRALVLHNGKAAFDEARAPFAREIEFLDLHEAATAPAGAHEVPAFAPERATLAVIDGLLARFPFRHVVTTSESNTAFAAFLRSRYGLAGPRYDQVLPATSKWRMKQQWGHAFPSARCWLPGDFRALATQGRAPAEVVVKPLAGSSTKGVRRLGRQECLDHLAATGELVVVEEAIDLTSELHCDGVVRDGKPRVIVPSVYNRPPLGSAGHNLASIHLPVGDPRRGPAVEAACRVLAAIDVPDFVFHLELLESHGTMRFGEIGFRPPGAGRAPSLLRFYGVDLWAEHIAAQLELPRPTRNGVTAPTGYCGVTGVAADPAGCHPSPPAETLRAIPGVVDVLPGSAHARSEAKLGSSVANTHLVLFSCDSETGAHRVLQEIEAAGRSAPCSR</sequence>
<dbReference type="OrthoDB" id="2210549at2"/>
<evidence type="ECO:0000256" key="1">
    <source>
        <dbReference type="ARBA" id="ARBA00022598"/>
    </source>
</evidence>
<dbReference type="GO" id="GO:0016874">
    <property type="term" value="F:ligase activity"/>
    <property type="evidence" value="ECO:0007669"/>
    <property type="project" value="UniProtKB-KW"/>
</dbReference>
<evidence type="ECO:0000313" key="7">
    <source>
        <dbReference type="Proteomes" id="UP000658656"/>
    </source>
</evidence>
<dbReference type="SUPFAM" id="SSF56059">
    <property type="entry name" value="Glutathione synthetase ATP-binding domain-like"/>
    <property type="match status" value="1"/>
</dbReference>
<evidence type="ECO:0000256" key="2">
    <source>
        <dbReference type="ARBA" id="ARBA00022741"/>
    </source>
</evidence>
<protein>
    <recommendedName>
        <fullName evidence="5">ATP-grasp domain-containing protein</fullName>
    </recommendedName>
</protein>
<keyword evidence="2 4" id="KW-0547">Nucleotide-binding</keyword>
<dbReference type="Proteomes" id="UP000658656">
    <property type="component" value="Unassembled WGS sequence"/>
</dbReference>
<evidence type="ECO:0000259" key="5">
    <source>
        <dbReference type="PROSITE" id="PS50975"/>
    </source>
</evidence>
<keyword evidence="7" id="KW-1185">Reference proteome</keyword>
<dbReference type="AlphaFoldDB" id="A0A8H9IZH9"/>
<reference evidence="6" key="1">
    <citation type="journal article" date="2014" name="Int. J. Syst. Evol. Microbiol.">
        <title>Complete genome sequence of Corynebacterium casei LMG S-19264T (=DSM 44701T), isolated from a smear-ripened cheese.</title>
        <authorList>
            <consortium name="US DOE Joint Genome Institute (JGI-PGF)"/>
            <person name="Walter F."/>
            <person name="Albersmeier A."/>
            <person name="Kalinowski J."/>
            <person name="Ruckert C."/>
        </authorList>
    </citation>
    <scope>NUCLEOTIDE SEQUENCE</scope>
    <source>
        <strain evidence="6">CGMCC 4.7679</strain>
    </source>
</reference>
<dbReference type="Gene3D" id="3.30.470.20">
    <property type="entry name" value="ATP-grasp fold, B domain"/>
    <property type="match status" value="1"/>
</dbReference>
<dbReference type="Gene3D" id="3.40.50.20">
    <property type="match status" value="1"/>
</dbReference>
<keyword evidence="1" id="KW-0436">Ligase</keyword>
<feature type="domain" description="ATP-grasp" evidence="5">
    <location>
        <begin position="105"/>
        <end position="293"/>
    </location>
</feature>
<evidence type="ECO:0000313" key="6">
    <source>
        <dbReference type="EMBL" id="GHF69795.1"/>
    </source>
</evidence>
<dbReference type="EMBL" id="BNAV01000008">
    <property type="protein sequence ID" value="GHF69795.1"/>
    <property type="molecule type" value="Genomic_DNA"/>
</dbReference>
<organism evidence="6 7">
    <name type="scientific">Amycolatopsis bartoniae</name>
    <dbReference type="NCBI Taxonomy" id="941986"/>
    <lineage>
        <taxon>Bacteria</taxon>
        <taxon>Bacillati</taxon>
        <taxon>Actinomycetota</taxon>
        <taxon>Actinomycetes</taxon>
        <taxon>Pseudonocardiales</taxon>
        <taxon>Pseudonocardiaceae</taxon>
        <taxon>Amycolatopsis</taxon>
    </lineage>
</organism>
<dbReference type="InterPro" id="IPR052032">
    <property type="entry name" value="ATP-dep_AA_Ligase"/>
</dbReference>
<evidence type="ECO:0000256" key="4">
    <source>
        <dbReference type="PROSITE-ProRule" id="PRU00409"/>
    </source>
</evidence>
<accession>A0A8H9IZH9</accession>
<comment type="caution">
    <text evidence="6">The sequence shown here is derived from an EMBL/GenBank/DDBJ whole genome shotgun (WGS) entry which is preliminary data.</text>
</comment>
<name>A0A8H9IZH9_9PSEU</name>
<dbReference type="PANTHER" id="PTHR43585:SF2">
    <property type="entry name" value="ATP-GRASP ENZYME FSQD"/>
    <property type="match status" value="1"/>
</dbReference>
<dbReference type="PROSITE" id="PS50975">
    <property type="entry name" value="ATP_GRASP"/>
    <property type="match status" value="1"/>
</dbReference>
<dbReference type="PANTHER" id="PTHR43585">
    <property type="entry name" value="FUMIPYRROLE BIOSYNTHESIS PROTEIN C"/>
    <property type="match status" value="1"/>
</dbReference>
<gene>
    <name evidence="6" type="ORF">GCM10017566_49390</name>
</gene>
<dbReference type="GO" id="GO:0005524">
    <property type="term" value="F:ATP binding"/>
    <property type="evidence" value="ECO:0007669"/>
    <property type="project" value="UniProtKB-UniRule"/>
</dbReference>